<dbReference type="GO" id="GO:0005886">
    <property type="term" value="C:plasma membrane"/>
    <property type="evidence" value="ECO:0007669"/>
    <property type="project" value="TreeGrafter"/>
</dbReference>
<name>A0A0G3H1B1_9CORY</name>
<dbReference type="GO" id="GO:0006654">
    <property type="term" value="P:phosphatidic acid biosynthetic process"/>
    <property type="evidence" value="ECO:0007669"/>
    <property type="project" value="TreeGrafter"/>
</dbReference>
<keyword evidence="4" id="KW-1208">Phospholipid metabolism</keyword>
<gene>
    <name evidence="7" type="ORF">CMUST_14390</name>
</gene>
<organism evidence="7 8">
    <name type="scientific">Corynebacterium mustelae</name>
    <dbReference type="NCBI Taxonomy" id="571915"/>
    <lineage>
        <taxon>Bacteria</taxon>
        <taxon>Bacillati</taxon>
        <taxon>Actinomycetota</taxon>
        <taxon>Actinomycetes</taxon>
        <taxon>Mycobacteriales</taxon>
        <taxon>Corynebacteriaceae</taxon>
        <taxon>Corynebacterium</taxon>
    </lineage>
</organism>
<accession>A0A0G3H1B1</accession>
<dbReference type="GO" id="GO:0003841">
    <property type="term" value="F:1-acylglycerol-3-phosphate O-acyltransferase activity"/>
    <property type="evidence" value="ECO:0007669"/>
    <property type="project" value="UniProtKB-UniRule"/>
</dbReference>
<dbReference type="OrthoDB" id="3210041at2"/>
<feature type="compositionally biased region" description="Basic residues" evidence="5">
    <location>
        <begin position="276"/>
        <end position="288"/>
    </location>
</feature>
<dbReference type="EC" id="2.3.1.51" evidence="4"/>
<dbReference type="PANTHER" id="PTHR10434">
    <property type="entry name" value="1-ACYL-SN-GLYCEROL-3-PHOSPHATE ACYLTRANSFERASE"/>
    <property type="match status" value="1"/>
</dbReference>
<dbReference type="PATRIC" id="fig|571915.4.peg.3090"/>
<evidence type="ECO:0000256" key="1">
    <source>
        <dbReference type="ARBA" id="ARBA00008655"/>
    </source>
</evidence>
<keyword evidence="8" id="KW-1185">Reference proteome</keyword>
<dbReference type="STRING" id="571915.CMUST_14390"/>
<dbReference type="NCBIfam" id="TIGR00530">
    <property type="entry name" value="AGP_acyltrn"/>
    <property type="match status" value="1"/>
</dbReference>
<evidence type="ECO:0000259" key="6">
    <source>
        <dbReference type="SMART" id="SM00563"/>
    </source>
</evidence>
<keyword evidence="2 4" id="KW-0808">Transferase</keyword>
<evidence type="ECO:0000256" key="4">
    <source>
        <dbReference type="RuleBase" id="RU361267"/>
    </source>
</evidence>
<dbReference type="KEGG" id="cmv:CMUST_14390"/>
<dbReference type="CDD" id="cd07989">
    <property type="entry name" value="LPLAT_AGPAT-like"/>
    <property type="match status" value="1"/>
</dbReference>
<protein>
    <recommendedName>
        <fullName evidence="4">1-acyl-sn-glycerol-3-phosphate acyltransferase</fullName>
        <ecNumber evidence="4">2.3.1.51</ecNumber>
    </recommendedName>
</protein>
<dbReference type="PANTHER" id="PTHR10434:SF55">
    <property type="entry name" value="POSSIBLE ACYLTRANSFERASE"/>
    <property type="match status" value="1"/>
</dbReference>
<evidence type="ECO:0000256" key="3">
    <source>
        <dbReference type="ARBA" id="ARBA00023315"/>
    </source>
</evidence>
<evidence type="ECO:0000256" key="5">
    <source>
        <dbReference type="SAM" id="MobiDB-lite"/>
    </source>
</evidence>
<evidence type="ECO:0000313" key="7">
    <source>
        <dbReference type="EMBL" id="AKK07171.1"/>
    </source>
</evidence>
<dbReference type="InterPro" id="IPR004552">
    <property type="entry name" value="AGP_acyltrans"/>
</dbReference>
<keyword evidence="3 4" id="KW-0012">Acyltransferase</keyword>
<dbReference type="Proteomes" id="UP000035199">
    <property type="component" value="Chromosome"/>
</dbReference>
<keyword evidence="4" id="KW-0444">Lipid biosynthesis</keyword>
<dbReference type="EMBL" id="CP011542">
    <property type="protein sequence ID" value="AKK07171.1"/>
    <property type="molecule type" value="Genomic_DNA"/>
</dbReference>
<sequence length="288" mass="31941">MARAGWRKHGSIFWVRPGFTTIPAHPSESRETIYNSIIIRLVIAMLRFQGIKLSISGSENIPRTGPALLAANHTGYYDFIFSGAVAKLHGHRLVRFMAKKEIFEVPVVGALMRKMKHIPVDRSAGASSLDAAIDSLADGNLVGIFPEATISRSFELKEFKTGAVRIASTANVPLIPMVLWGSQRVWTKDHPRKLGRNHIPVWVRAGAPIELSGDIEKDTQTLRDTMSVMLDELRAEYEEEYGPFPGGEYWRPKSLGGSAPTPAEADERDAEEKRQRAAKKAAKAKKKK</sequence>
<reference evidence="7 8" key="1">
    <citation type="journal article" date="2015" name="Genome Announc.">
        <title>Complete Genome Sequence of the Type Strain Corynebacterium mustelae DSM 45274, Isolated from Various Tissues of a Male Ferret with Lethal Sepsis.</title>
        <authorList>
            <person name="Ruckert C."/>
            <person name="Eimer J."/>
            <person name="Winkler A."/>
            <person name="Tauch A."/>
        </authorList>
    </citation>
    <scope>NUCLEOTIDE SEQUENCE [LARGE SCALE GENOMIC DNA]</scope>
    <source>
        <strain evidence="7 8">DSM 45274</strain>
    </source>
</reference>
<dbReference type="RefSeq" id="WP_047263055.1">
    <property type="nucleotide sequence ID" value="NZ_CP011542.1"/>
</dbReference>
<proteinExistence type="inferred from homology"/>
<evidence type="ECO:0000313" key="8">
    <source>
        <dbReference type="Proteomes" id="UP000035199"/>
    </source>
</evidence>
<keyword evidence="4" id="KW-0594">Phospholipid biosynthesis</keyword>
<feature type="domain" description="Phospholipid/glycerol acyltransferase" evidence="6">
    <location>
        <begin position="67"/>
        <end position="182"/>
    </location>
</feature>
<dbReference type="AlphaFoldDB" id="A0A0G3H1B1"/>
<keyword evidence="4" id="KW-0443">Lipid metabolism</keyword>
<comment type="similarity">
    <text evidence="1 4">Belongs to the 1-acyl-sn-glycerol-3-phosphate acyltransferase family.</text>
</comment>
<dbReference type="SMART" id="SM00563">
    <property type="entry name" value="PlsC"/>
    <property type="match status" value="1"/>
</dbReference>
<comment type="catalytic activity">
    <reaction evidence="4">
        <text>a 1-acyl-sn-glycero-3-phosphate + an acyl-CoA = a 1,2-diacyl-sn-glycero-3-phosphate + CoA</text>
        <dbReference type="Rhea" id="RHEA:19709"/>
        <dbReference type="ChEBI" id="CHEBI:57287"/>
        <dbReference type="ChEBI" id="CHEBI:57970"/>
        <dbReference type="ChEBI" id="CHEBI:58342"/>
        <dbReference type="ChEBI" id="CHEBI:58608"/>
        <dbReference type="EC" id="2.3.1.51"/>
    </reaction>
</comment>
<evidence type="ECO:0000256" key="2">
    <source>
        <dbReference type="ARBA" id="ARBA00022679"/>
    </source>
</evidence>
<dbReference type="InterPro" id="IPR002123">
    <property type="entry name" value="Plipid/glycerol_acylTrfase"/>
</dbReference>
<dbReference type="SUPFAM" id="SSF69593">
    <property type="entry name" value="Glycerol-3-phosphate (1)-acyltransferase"/>
    <property type="match status" value="1"/>
</dbReference>
<dbReference type="Pfam" id="PF01553">
    <property type="entry name" value="Acyltransferase"/>
    <property type="match status" value="1"/>
</dbReference>
<reference evidence="8" key="2">
    <citation type="submission" date="2015-05" db="EMBL/GenBank/DDBJ databases">
        <title>Complete genome sequence of Corynebacterium mustelae DSM 45274, isolated from various tissues of a male ferret with lethal sepsis.</title>
        <authorList>
            <person name="Ruckert C."/>
            <person name="Albersmeier A."/>
            <person name="Winkler A."/>
            <person name="Tauch A."/>
        </authorList>
    </citation>
    <scope>NUCLEOTIDE SEQUENCE [LARGE SCALE GENOMIC DNA]</scope>
    <source>
        <strain evidence="8">DSM 45274</strain>
    </source>
</reference>
<feature type="region of interest" description="Disordered" evidence="5">
    <location>
        <begin position="243"/>
        <end position="288"/>
    </location>
</feature>
<comment type="domain">
    <text evidence="4">The HXXXXD motif is essential for acyltransferase activity and may constitute the binding site for the phosphate moiety of the glycerol-3-phosphate.</text>
</comment>